<name>A0A3B0WPY1_9ZZZZ</name>
<keyword evidence="1" id="KW-0812">Transmembrane</keyword>
<dbReference type="SUPFAM" id="SSF49384">
    <property type="entry name" value="Carbohydrate-binding domain"/>
    <property type="match status" value="1"/>
</dbReference>
<sequence length="194" mass="20500">MHKLKFLTLMAVLLSVNYTTLQAASLTLTPSANTAGIGEQILIDINMDFSDNPTLGGAIDIAYDETLFDYVSFSFDADFPTDPGFSSPGNAGDPLLSPGLIQSIGFGDFFTGLSGPYLVGTLTFTSISQGIGQFSISENVLPLGGFISLDGLSEIDPQMFNTSVAVVPVPASLLLFMSGLFGLIFKAKHLTRAK</sequence>
<dbReference type="EMBL" id="UOFD01000078">
    <property type="protein sequence ID" value="VAW54513.1"/>
    <property type="molecule type" value="Genomic_DNA"/>
</dbReference>
<evidence type="ECO:0000313" key="2">
    <source>
        <dbReference type="EMBL" id="VAW54513.1"/>
    </source>
</evidence>
<proteinExistence type="predicted"/>
<keyword evidence="1" id="KW-1133">Transmembrane helix</keyword>
<evidence type="ECO:0008006" key="3">
    <source>
        <dbReference type="Google" id="ProtNLM"/>
    </source>
</evidence>
<protein>
    <recommendedName>
        <fullName evidence="3">Cohesin domain-containing protein</fullName>
    </recommendedName>
</protein>
<evidence type="ECO:0000256" key="1">
    <source>
        <dbReference type="SAM" id="Phobius"/>
    </source>
</evidence>
<accession>A0A3B0WPY1</accession>
<reference evidence="2" key="1">
    <citation type="submission" date="2018-06" db="EMBL/GenBank/DDBJ databases">
        <authorList>
            <person name="Zhirakovskaya E."/>
        </authorList>
    </citation>
    <scope>NUCLEOTIDE SEQUENCE</scope>
</reference>
<dbReference type="Gene3D" id="2.60.40.680">
    <property type="match status" value="1"/>
</dbReference>
<gene>
    <name evidence="2" type="ORF">MNBD_GAMMA06-2216</name>
</gene>
<dbReference type="GO" id="GO:0030246">
    <property type="term" value="F:carbohydrate binding"/>
    <property type="evidence" value="ECO:0007669"/>
    <property type="project" value="InterPro"/>
</dbReference>
<feature type="transmembrane region" description="Helical" evidence="1">
    <location>
        <begin position="165"/>
        <end position="185"/>
    </location>
</feature>
<dbReference type="AlphaFoldDB" id="A0A3B0WPY1"/>
<organism evidence="2">
    <name type="scientific">hydrothermal vent metagenome</name>
    <dbReference type="NCBI Taxonomy" id="652676"/>
    <lineage>
        <taxon>unclassified sequences</taxon>
        <taxon>metagenomes</taxon>
        <taxon>ecological metagenomes</taxon>
    </lineage>
</organism>
<dbReference type="InterPro" id="IPR008965">
    <property type="entry name" value="CBM2/CBM3_carb-bd_dom_sf"/>
</dbReference>
<keyword evidence="1" id="KW-0472">Membrane</keyword>